<feature type="domain" description="Glycosyltransferase 2-like" evidence="1">
    <location>
        <begin position="12"/>
        <end position="192"/>
    </location>
</feature>
<dbReference type="Proteomes" id="UP000297604">
    <property type="component" value="Unassembled WGS sequence"/>
</dbReference>
<dbReference type="InterPro" id="IPR050834">
    <property type="entry name" value="Glycosyltransf_2"/>
</dbReference>
<protein>
    <submittedName>
        <fullName evidence="2">Glycosyltransferase family 2 protein</fullName>
    </submittedName>
</protein>
<comment type="caution">
    <text evidence="2">The sequence shown here is derived from an EMBL/GenBank/DDBJ whole genome shotgun (WGS) entry which is preliminary data.</text>
</comment>
<dbReference type="PANTHER" id="PTHR43685:SF11">
    <property type="entry name" value="GLYCOSYLTRANSFERASE TAGX-RELATED"/>
    <property type="match status" value="1"/>
</dbReference>
<organism evidence="2 3">
    <name type="scientific">Cryobacterium glucosi</name>
    <dbReference type="NCBI Taxonomy" id="1259175"/>
    <lineage>
        <taxon>Bacteria</taxon>
        <taxon>Bacillati</taxon>
        <taxon>Actinomycetota</taxon>
        <taxon>Actinomycetes</taxon>
        <taxon>Micrococcales</taxon>
        <taxon>Microbacteriaceae</taxon>
        <taxon>Cryobacterium</taxon>
    </lineage>
</organism>
<dbReference type="Gene3D" id="3.90.550.10">
    <property type="entry name" value="Spore Coat Polysaccharide Biosynthesis Protein SpsA, Chain A"/>
    <property type="match status" value="1"/>
</dbReference>
<gene>
    <name evidence="2" type="ORF">E3O46_12415</name>
</gene>
<proteinExistence type="predicted"/>
<accession>A0ABY2INW3</accession>
<evidence type="ECO:0000313" key="2">
    <source>
        <dbReference type="EMBL" id="TFC19365.1"/>
    </source>
</evidence>
<keyword evidence="3" id="KW-1185">Reference proteome</keyword>
<reference evidence="2 3" key="1">
    <citation type="submission" date="2019-03" db="EMBL/GenBank/DDBJ databases">
        <title>Genomics of glacier-inhabiting Cryobacterium strains.</title>
        <authorList>
            <person name="Liu Q."/>
            <person name="Xin Y.-H."/>
        </authorList>
    </citation>
    <scope>NUCLEOTIDE SEQUENCE [LARGE SCALE GENOMIC DNA]</scope>
    <source>
        <strain evidence="2 3">MDB1-5</strain>
    </source>
</reference>
<evidence type="ECO:0000259" key="1">
    <source>
        <dbReference type="Pfam" id="PF00535"/>
    </source>
</evidence>
<dbReference type="EMBL" id="SOFS01000025">
    <property type="protein sequence ID" value="TFC19365.1"/>
    <property type="molecule type" value="Genomic_DNA"/>
</dbReference>
<name>A0ABY2INW3_9MICO</name>
<dbReference type="PANTHER" id="PTHR43685">
    <property type="entry name" value="GLYCOSYLTRANSFERASE"/>
    <property type="match status" value="1"/>
</dbReference>
<dbReference type="InterPro" id="IPR001173">
    <property type="entry name" value="Glyco_trans_2-like"/>
</dbReference>
<dbReference type="RefSeq" id="WP_134449043.1">
    <property type="nucleotide sequence ID" value="NZ_SOFS01000025.1"/>
</dbReference>
<sequence length="336" mass="37069">MTGESTPPSHVSVALCTYNGAAYVGEQLASILGQTLRPDQIVVSDDGSNDATLDVIDRVVREWRRTNAGLGIELVIIRNPEPLGVAVNFEQALGACTGDLLALSDQDDVWKPNRLERMKTEFGRRPELLLVHTDARLVDGDGHPLGITLLQTLGVTDAERTLEHQGRAFELLLRRNIVTGATTMLRRELLERARPFPGAWVHDEWLAIVAAATGSMDLLDEQLVDYRQHGGNQIGVTTLDAAGRLGRLQASRSERNQRLLERAEVLAQRAPELAPQPGPTELALINDKLDHELMRSSLPAAYAARILPVVREWRTGRYARFGRGAQDVLRDLVQPV</sequence>
<dbReference type="CDD" id="cd04196">
    <property type="entry name" value="GT_2_like_d"/>
    <property type="match status" value="1"/>
</dbReference>
<dbReference type="SUPFAM" id="SSF53448">
    <property type="entry name" value="Nucleotide-diphospho-sugar transferases"/>
    <property type="match status" value="1"/>
</dbReference>
<dbReference type="Pfam" id="PF00535">
    <property type="entry name" value="Glycos_transf_2"/>
    <property type="match status" value="1"/>
</dbReference>
<evidence type="ECO:0000313" key="3">
    <source>
        <dbReference type="Proteomes" id="UP000297604"/>
    </source>
</evidence>
<dbReference type="InterPro" id="IPR029044">
    <property type="entry name" value="Nucleotide-diphossugar_trans"/>
</dbReference>